<dbReference type="InterPro" id="IPR000922">
    <property type="entry name" value="Lectin_gal-bd_dom"/>
</dbReference>
<proteinExistence type="predicted"/>
<evidence type="ECO:0000313" key="4">
    <source>
        <dbReference type="Proteomes" id="UP001159405"/>
    </source>
</evidence>
<organism evidence="3 4">
    <name type="scientific">Porites lobata</name>
    <dbReference type="NCBI Taxonomy" id="104759"/>
    <lineage>
        <taxon>Eukaryota</taxon>
        <taxon>Metazoa</taxon>
        <taxon>Cnidaria</taxon>
        <taxon>Anthozoa</taxon>
        <taxon>Hexacorallia</taxon>
        <taxon>Scleractinia</taxon>
        <taxon>Fungiina</taxon>
        <taxon>Poritidae</taxon>
        <taxon>Porites</taxon>
    </lineage>
</organism>
<dbReference type="PROSITE" id="PS50228">
    <property type="entry name" value="SUEL_LECTIN"/>
    <property type="match status" value="1"/>
</dbReference>
<feature type="signal peptide" evidence="1">
    <location>
        <begin position="1"/>
        <end position="18"/>
    </location>
</feature>
<name>A0ABN8RRR0_9CNID</name>
<comment type="caution">
    <text evidence="3">The sequence shown here is derived from an EMBL/GenBank/DDBJ whole genome shotgun (WGS) entry which is preliminary data.</text>
</comment>
<protein>
    <recommendedName>
        <fullName evidence="2">SUEL-type lectin domain-containing protein</fullName>
    </recommendedName>
</protein>
<evidence type="ECO:0000256" key="1">
    <source>
        <dbReference type="SAM" id="SignalP"/>
    </source>
</evidence>
<dbReference type="CDD" id="cd22827">
    <property type="entry name" value="Gal_Rha_Lectin_SUL-I-like"/>
    <property type="match status" value="1"/>
</dbReference>
<dbReference type="Gene3D" id="1.10.287.1490">
    <property type="match status" value="1"/>
</dbReference>
<evidence type="ECO:0000313" key="3">
    <source>
        <dbReference type="EMBL" id="CAH3182151.1"/>
    </source>
</evidence>
<dbReference type="EMBL" id="CALNXK010000315">
    <property type="protein sequence ID" value="CAH3182151.1"/>
    <property type="molecule type" value="Genomic_DNA"/>
</dbReference>
<feature type="chain" id="PRO_5046021316" description="SUEL-type lectin domain-containing protein" evidence="1">
    <location>
        <begin position="19"/>
        <end position="362"/>
    </location>
</feature>
<dbReference type="Pfam" id="PF02140">
    <property type="entry name" value="SUEL_Lectin"/>
    <property type="match status" value="1"/>
</dbReference>
<dbReference type="InterPro" id="IPR043159">
    <property type="entry name" value="Lectin_gal-bd_sf"/>
</dbReference>
<feature type="domain" description="SUEL-type lectin" evidence="2">
    <location>
        <begin position="234"/>
        <end position="323"/>
    </location>
</feature>
<reference evidence="3 4" key="1">
    <citation type="submission" date="2022-05" db="EMBL/GenBank/DDBJ databases">
        <authorList>
            <consortium name="Genoscope - CEA"/>
            <person name="William W."/>
        </authorList>
    </citation>
    <scope>NUCLEOTIDE SEQUENCE [LARGE SCALE GENOMIC DNA]</scope>
</reference>
<dbReference type="Gene3D" id="2.60.120.740">
    <property type="match status" value="1"/>
</dbReference>
<gene>
    <name evidence="3" type="ORF">PLOB_00026445</name>
</gene>
<keyword evidence="1" id="KW-0732">Signal</keyword>
<keyword evidence="4" id="KW-1185">Reference proteome</keyword>
<dbReference type="PANTHER" id="PTHR46780">
    <property type="entry name" value="PROTEIN EVA-1"/>
    <property type="match status" value="1"/>
</dbReference>
<accession>A0ABN8RRR0</accession>
<sequence>MMYLSFFLLFVVPFFVYGVSNSSVSSLNKDPCHYCNVHLTCRYRDLGNAVKSLESKVESLIKQNNKSFGIGNAVKSLEAKVESLTGLNNKTSYVGEAVKTLEAKVESLLGMNNKTSGIADAVKSLNATVESFTGLNNKTYGVADVLKSLEVKVENLNGLNKKTSGISKTVKALESKIESLSELRNKTSRIGDVVKSLEAKVENLIALINRTSLIPQPALITTGATCQREMQLQFCEGDSLTLSCAHFSKNINILSANYGRLTGAQVCGWGPIMTTNCKANGALAKVQAHCQGRSNCTLQATNSEFGDPCYGTHKYLEVTIFLSQNFSQPGFKGISFLQFLIVARIRSFGKFMDLEKEEKVVT</sequence>
<dbReference type="Proteomes" id="UP001159405">
    <property type="component" value="Unassembled WGS sequence"/>
</dbReference>
<evidence type="ECO:0000259" key="2">
    <source>
        <dbReference type="PROSITE" id="PS50228"/>
    </source>
</evidence>